<dbReference type="KEGG" id="phm:PSMK_p00080"/>
<keyword evidence="2" id="KW-0614">Plasmid</keyword>
<dbReference type="Pfam" id="PF10263">
    <property type="entry name" value="SprT-like"/>
    <property type="match status" value="1"/>
</dbReference>
<geneLocation type="plasmid" evidence="2 3">
    <name>pPSMK1</name>
</geneLocation>
<dbReference type="Proteomes" id="UP000007881">
    <property type="component" value="Plasmid pPSMK1"/>
</dbReference>
<protein>
    <recommendedName>
        <fullName evidence="1">SprT-like domain-containing protein</fullName>
    </recommendedName>
</protein>
<evidence type="ECO:0000259" key="1">
    <source>
        <dbReference type="Pfam" id="PF10263"/>
    </source>
</evidence>
<reference evidence="2 3" key="1">
    <citation type="submission" date="2012-02" db="EMBL/GenBank/DDBJ databases">
        <title>Complete genome sequence of Phycisphaera mikurensis NBRC 102666.</title>
        <authorList>
            <person name="Ankai A."/>
            <person name="Hosoyama A."/>
            <person name="Terui Y."/>
            <person name="Sekine M."/>
            <person name="Fukai R."/>
            <person name="Kato Y."/>
            <person name="Nakamura S."/>
            <person name="Yamada-Narita S."/>
            <person name="Kawakoshi A."/>
            <person name="Fukunaga Y."/>
            <person name="Yamazaki S."/>
            <person name="Fujita N."/>
        </authorList>
    </citation>
    <scope>NUCLEOTIDE SEQUENCE [LARGE SCALE GENOMIC DNA]</scope>
    <source>
        <strain evidence="3">NBRC 102666 / KCTC 22515 / FYK2301M01</strain>
        <plasmid evidence="2 3">pPSMK1</plasmid>
    </source>
</reference>
<dbReference type="eggNOG" id="COG3091">
    <property type="taxonomic scope" value="Bacteria"/>
</dbReference>
<proteinExistence type="predicted"/>
<evidence type="ECO:0000313" key="2">
    <source>
        <dbReference type="EMBL" id="BAM05370.1"/>
    </source>
</evidence>
<accession>I0IJD2</accession>
<dbReference type="EMBL" id="AP012339">
    <property type="protein sequence ID" value="BAM05370.1"/>
    <property type="molecule type" value="Genomic_DNA"/>
</dbReference>
<evidence type="ECO:0000313" key="3">
    <source>
        <dbReference type="Proteomes" id="UP000007881"/>
    </source>
</evidence>
<dbReference type="HOGENOM" id="CLU_068645_0_0_0"/>
<gene>
    <name evidence="2" type="ordered locus">PSMK_p00080</name>
</gene>
<name>I0IJD2_PHYMF</name>
<keyword evidence="3" id="KW-1185">Reference proteome</keyword>
<feature type="domain" description="SprT-like" evidence="1">
    <location>
        <begin position="29"/>
        <end position="139"/>
    </location>
</feature>
<organism evidence="2 3">
    <name type="scientific">Phycisphaera mikurensis (strain NBRC 102666 / KCTC 22515 / FYK2301M01)</name>
    <dbReference type="NCBI Taxonomy" id="1142394"/>
    <lineage>
        <taxon>Bacteria</taxon>
        <taxon>Pseudomonadati</taxon>
        <taxon>Planctomycetota</taxon>
        <taxon>Phycisphaerae</taxon>
        <taxon>Phycisphaerales</taxon>
        <taxon>Phycisphaeraceae</taxon>
        <taxon>Phycisphaera</taxon>
    </lineage>
</organism>
<sequence>MWGRSTARWKYRTIQSMEKPTAETYGALQRAFDHFNTELFGGRLAPVVFVFLRKPGMRGAFRSAAWKRRGKGGAAGSGGAVDTADEIALNPDYLLDHDAVEVLGTLVHEQVHQFQVLTGTPSRPTYHNAEWADMAEAVGLRPTATGAVGGARVGQKMEHLVEPGGRFEASAERLLAAGWDLCWEARATGSGAAAPEGENAGAEPAVEPPVSSKLAYFCPACGLRAWAKPKTNLMCGDCLRHLKVDID</sequence>
<dbReference type="AlphaFoldDB" id="I0IJD2"/>
<dbReference type="GO" id="GO:0006950">
    <property type="term" value="P:response to stress"/>
    <property type="evidence" value="ECO:0007669"/>
    <property type="project" value="UniProtKB-ARBA"/>
</dbReference>
<dbReference type="InterPro" id="IPR006640">
    <property type="entry name" value="SprT-like_domain"/>
</dbReference>